<organism evidence="1 2">
    <name type="scientific">Agathobaculum hominis</name>
    <dbReference type="NCBI Taxonomy" id="2763014"/>
    <lineage>
        <taxon>Bacteria</taxon>
        <taxon>Bacillati</taxon>
        <taxon>Bacillota</taxon>
        <taxon>Clostridia</taxon>
        <taxon>Eubacteriales</taxon>
        <taxon>Butyricicoccaceae</taxon>
        <taxon>Agathobaculum</taxon>
    </lineage>
</organism>
<keyword evidence="2" id="KW-1185">Reference proteome</keyword>
<reference evidence="1 2" key="1">
    <citation type="submission" date="2020-08" db="EMBL/GenBank/DDBJ databases">
        <title>Genome public.</title>
        <authorList>
            <person name="Liu C."/>
            <person name="Sun Q."/>
        </authorList>
    </citation>
    <scope>NUCLEOTIDE SEQUENCE [LARGE SCALE GENOMIC DNA]</scope>
    <source>
        <strain evidence="1 2">M2</strain>
    </source>
</reference>
<dbReference type="InterPro" id="IPR021377">
    <property type="entry name" value="DUF3006"/>
</dbReference>
<evidence type="ECO:0000313" key="2">
    <source>
        <dbReference type="Proteomes" id="UP000641741"/>
    </source>
</evidence>
<accession>A0ABR7GQ77</accession>
<sequence length="77" mass="8768">MKKTGIIDHFEGDYIYVEIGEDTVKIPREGAPAMLAEGTVVIVEDGRIVDVDEIETQRMENDMRRRFERILGAKSDV</sequence>
<dbReference type="Proteomes" id="UP000641741">
    <property type="component" value="Unassembled WGS sequence"/>
</dbReference>
<dbReference type="Pfam" id="PF11213">
    <property type="entry name" value="DUF3006"/>
    <property type="match status" value="1"/>
</dbReference>
<proteinExistence type="predicted"/>
<name>A0ABR7GQ77_9FIRM</name>
<gene>
    <name evidence="1" type="ORF">H8S02_11075</name>
</gene>
<dbReference type="RefSeq" id="WP_118686534.1">
    <property type="nucleotide sequence ID" value="NZ_JACOPK010000011.1"/>
</dbReference>
<comment type="caution">
    <text evidence="1">The sequence shown here is derived from an EMBL/GenBank/DDBJ whole genome shotgun (WGS) entry which is preliminary data.</text>
</comment>
<protein>
    <submittedName>
        <fullName evidence="1">DUF3006 domain-containing protein</fullName>
    </submittedName>
</protein>
<evidence type="ECO:0000313" key="1">
    <source>
        <dbReference type="EMBL" id="MBC5696478.1"/>
    </source>
</evidence>
<dbReference type="EMBL" id="JACOPK010000011">
    <property type="protein sequence ID" value="MBC5696478.1"/>
    <property type="molecule type" value="Genomic_DNA"/>
</dbReference>